<name>A0ABQ5EGA3_9ASTR</name>
<evidence type="ECO:0000313" key="1">
    <source>
        <dbReference type="EMBL" id="GJT49792.1"/>
    </source>
</evidence>
<gene>
    <name evidence="1" type="ORF">Tco_0975949</name>
</gene>
<organism evidence="1 2">
    <name type="scientific">Tanacetum coccineum</name>
    <dbReference type="NCBI Taxonomy" id="301880"/>
    <lineage>
        <taxon>Eukaryota</taxon>
        <taxon>Viridiplantae</taxon>
        <taxon>Streptophyta</taxon>
        <taxon>Embryophyta</taxon>
        <taxon>Tracheophyta</taxon>
        <taxon>Spermatophyta</taxon>
        <taxon>Magnoliopsida</taxon>
        <taxon>eudicotyledons</taxon>
        <taxon>Gunneridae</taxon>
        <taxon>Pentapetalae</taxon>
        <taxon>asterids</taxon>
        <taxon>campanulids</taxon>
        <taxon>Asterales</taxon>
        <taxon>Asteraceae</taxon>
        <taxon>Asteroideae</taxon>
        <taxon>Anthemideae</taxon>
        <taxon>Anthemidinae</taxon>
        <taxon>Tanacetum</taxon>
    </lineage>
</organism>
<comment type="caution">
    <text evidence="1">The sequence shown here is derived from an EMBL/GenBank/DDBJ whole genome shotgun (WGS) entry which is preliminary data.</text>
</comment>
<proteinExistence type="predicted"/>
<accession>A0ABQ5EGA3</accession>
<reference evidence="1" key="1">
    <citation type="journal article" date="2022" name="Int. J. Mol. Sci.">
        <title>Draft Genome of Tanacetum Coccineum: Genomic Comparison of Closely Related Tanacetum-Family Plants.</title>
        <authorList>
            <person name="Yamashiro T."/>
            <person name="Shiraishi A."/>
            <person name="Nakayama K."/>
            <person name="Satake H."/>
        </authorList>
    </citation>
    <scope>NUCLEOTIDE SEQUENCE</scope>
</reference>
<reference evidence="1" key="2">
    <citation type="submission" date="2022-01" db="EMBL/GenBank/DDBJ databases">
        <authorList>
            <person name="Yamashiro T."/>
            <person name="Shiraishi A."/>
            <person name="Satake H."/>
            <person name="Nakayama K."/>
        </authorList>
    </citation>
    <scope>NUCLEOTIDE SEQUENCE</scope>
</reference>
<dbReference type="Proteomes" id="UP001151760">
    <property type="component" value="Unassembled WGS sequence"/>
</dbReference>
<dbReference type="EMBL" id="BQNB010016267">
    <property type="protein sequence ID" value="GJT49792.1"/>
    <property type="molecule type" value="Genomic_DNA"/>
</dbReference>
<evidence type="ECO:0000313" key="2">
    <source>
        <dbReference type="Proteomes" id="UP001151760"/>
    </source>
</evidence>
<keyword evidence="2" id="KW-1185">Reference proteome</keyword>
<sequence length="82" mass="8530">MLENSLVEVLIGGGTEIDDGVGKDEELVVCSVFVVKGVFGNVGKVVGSALIGEGGLILCDCYELYEKGNFVSSKSTCLLVIT</sequence>
<protein>
    <submittedName>
        <fullName evidence="1">Uncharacterized protein</fullName>
    </submittedName>
</protein>